<keyword evidence="4" id="KW-0812">Transmembrane</keyword>
<dbReference type="EC" id="2.7.7.65" evidence="1"/>
<dbReference type="Gene3D" id="6.10.340.10">
    <property type="match status" value="1"/>
</dbReference>
<dbReference type="InterPro" id="IPR050469">
    <property type="entry name" value="Diguanylate_Cyclase"/>
</dbReference>
<dbReference type="Proteomes" id="UP001596457">
    <property type="component" value="Unassembled WGS sequence"/>
</dbReference>
<evidence type="ECO:0000256" key="3">
    <source>
        <dbReference type="SAM" id="Coils"/>
    </source>
</evidence>
<dbReference type="PROSITE" id="PS50885">
    <property type="entry name" value="HAMP"/>
    <property type="match status" value="1"/>
</dbReference>
<dbReference type="Pfam" id="PF00672">
    <property type="entry name" value="HAMP"/>
    <property type="match status" value="1"/>
</dbReference>
<comment type="caution">
    <text evidence="7">The sequence shown here is derived from an EMBL/GenBank/DDBJ whole genome shotgun (WGS) entry which is preliminary data.</text>
</comment>
<dbReference type="NCBIfam" id="TIGR00254">
    <property type="entry name" value="GGDEF"/>
    <property type="match status" value="1"/>
</dbReference>
<dbReference type="RefSeq" id="WP_382198931.1">
    <property type="nucleotide sequence ID" value="NZ_JBHTBZ010000010.1"/>
</dbReference>
<keyword evidence="4" id="KW-1133">Transmembrane helix</keyword>
<dbReference type="Gene3D" id="3.30.70.270">
    <property type="match status" value="1"/>
</dbReference>
<dbReference type="InterPro" id="IPR029787">
    <property type="entry name" value="Nucleotide_cyclase"/>
</dbReference>
<keyword evidence="8" id="KW-1185">Reference proteome</keyword>
<keyword evidence="3" id="KW-0175">Coiled coil</keyword>
<gene>
    <name evidence="7" type="ORF">ACFQU0_04475</name>
</gene>
<protein>
    <recommendedName>
        <fullName evidence="1">diguanylate cyclase</fullName>
        <ecNumber evidence="1">2.7.7.65</ecNumber>
    </recommendedName>
</protein>
<dbReference type="CDD" id="cd01949">
    <property type="entry name" value="GGDEF"/>
    <property type="match status" value="1"/>
</dbReference>
<dbReference type="EMBL" id="JBHTBZ010000010">
    <property type="protein sequence ID" value="MFC7459680.1"/>
    <property type="molecule type" value="Genomic_DNA"/>
</dbReference>
<evidence type="ECO:0000259" key="6">
    <source>
        <dbReference type="PROSITE" id="PS50887"/>
    </source>
</evidence>
<dbReference type="SMART" id="SM00304">
    <property type="entry name" value="HAMP"/>
    <property type="match status" value="1"/>
</dbReference>
<evidence type="ECO:0000313" key="8">
    <source>
        <dbReference type="Proteomes" id="UP001596457"/>
    </source>
</evidence>
<feature type="domain" description="GGDEF" evidence="6">
    <location>
        <begin position="170"/>
        <end position="300"/>
    </location>
</feature>
<evidence type="ECO:0000259" key="5">
    <source>
        <dbReference type="PROSITE" id="PS50885"/>
    </source>
</evidence>
<evidence type="ECO:0000256" key="2">
    <source>
        <dbReference type="ARBA" id="ARBA00034247"/>
    </source>
</evidence>
<dbReference type="SMART" id="SM00267">
    <property type="entry name" value="GGDEF"/>
    <property type="match status" value="1"/>
</dbReference>
<evidence type="ECO:0000256" key="1">
    <source>
        <dbReference type="ARBA" id="ARBA00012528"/>
    </source>
</evidence>
<dbReference type="InterPro" id="IPR000160">
    <property type="entry name" value="GGDEF_dom"/>
</dbReference>
<evidence type="ECO:0000256" key="4">
    <source>
        <dbReference type="SAM" id="Phobius"/>
    </source>
</evidence>
<keyword evidence="4" id="KW-0472">Membrane</keyword>
<dbReference type="Pfam" id="PF00990">
    <property type="entry name" value="GGDEF"/>
    <property type="match status" value="1"/>
</dbReference>
<evidence type="ECO:0000313" key="7">
    <source>
        <dbReference type="EMBL" id="MFC7459680.1"/>
    </source>
</evidence>
<accession>A0ABW2S9F6</accession>
<organism evidence="7 8">
    <name type="scientific">Hydrogenophaga defluvii</name>
    <dbReference type="NCBI Taxonomy" id="249410"/>
    <lineage>
        <taxon>Bacteria</taxon>
        <taxon>Pseudomonadati</taxon>
        <taxon>Pseudomonadota</taxon>
        <taxon>Betaproteobacteria</taxon>
        <taxon>Burkholderiales</taxon>
        <taxon>Comamonadaceae</taxon>
        <taxon>Hydrogenophaga</taxon>
    </lineage>
</organism>
<dbReference type="PROSITE" id="PS50887">
    <property type="entry name" value="GGDEF"/>
    <property type="match status" value="1"/>
</dbReference>
<sequence>MPVPEAGPASPLGWRVVVRQPLTAALGDLVDLQRAVLGVTLLASLVFLLLAWWGARIISRPLEVLTGLALRVERGEEDVVLDAGARSAEVRALSTALKGMAATLIARRQALERSNHELEDKVAERTAELARSNAELERLARHDPLTGLPNRRACDERLALEFERMRRTGVAYVVLVLDVDHFKLVNDSHGHAAGDAVLRHVADVLRRQLRSTDFVGRSGGEEFLVLLPQTPPDEALRVAQKLRHAVDISRPPAADHVTLSIGLSEAQPEHNSSDAAVRAADHQLYRAKQNGRNRVESSFMR</sequence>
<dbReference type="PANTHER" id="PTHR45138">
    <property type="entry name" value="REGULATORY COMPONENTS OF SENSORY TRANSDUCTION SYSTEM"/>
    <property type="match status" value="1"/>
</dbReference>
<reference evidence="8" key="1">
    <citation type="journal article" date="2019" name="Int. J. Syst. Evol. Microbiol.">
        <title>The Global Catalogue of Microorganisms (GCM) 10K type strain sequencing project: providing services to taxonomists for standard genome sequencing and annotation.</title>
        <authorList>
            <consortium name="The Broad Institute Genomics Platform"/>
            <consortium name="The Broad Institute Genome Sequencing Center for Infectious Disease"/>
            <person name="Wu L."/>
            <person name="Ma J."/>
        </authorList>
    </citation>
    <scope>NUCLEOTIDE SEQUENCE [LARGE SCALE GENOMIC DNA]</scope>
    <source>
        <strain evidence="8">CCUG 53903</strain>
    </source>
</reference>
<dbReference type="InterPro" id="IPR003660">
    <property type="entry name" value="HAMP_dom"/>
</dbReference>
<dbReference type="PANTHER" id="PTHR45138:SF9">
    <property type="entry name" value="DIGUANYLATE CYCLASE DGCM-RELATED"/>
    <property type="match status" value="1"/>
</dbReference>
<feature type="coiled-coil region" evidence="3">
    <location>
        <begin position="101"/>
        <end position="135"/>
    </location>
</feature>
<feature type="transmembrane region" description="Helical" evidence="4">
    <location>
        <begin position="35"/>
        <end position="55"/>
    </location>
</feature>
<comment type="catalytic activity">
    <reaction evidence="2">
        <text>2 GTP = 3',3'-c-di-GMP + 2 diphosphate</text>
        <dbReference type="Rhea" id="RHEA:24898"/>
        <dbReference type="ChEBI" id="CHEBI:33019"/>
        <dbReference type="ChEBI" id="CHEBI:37565"/>
        <dbReference type="ChEBI" id="CHEBI:58805"/>
        <dbReference type="EC" id="2.7.7.65"/>
    </reaction>
</comment>
<dbReference type="SUPFAM" id="SSF55073">
    <property type="entry name" value="Nucleotide cyclase"/>
    <property type="match status" value="1"/>
</dbReference>
<name>A0ABW2S9F6_9BURK</name>
<proteinExistence type="predicted"/>
<dbReference type="InterPro" id="IPR043128">
    <property type="entry name" value="Rev_trsase/Diguanyl_cyclase"/>
</dbReference>
<feature type="domain" description="HAMP" evidence="5">
    <location>
        <begin position="56"/>
        <end position="109"/>
    </location>
</feature>